<dbReference type="PANTHER" id="PTHR21490:SF2">
    <property type="entry name" value="ENKURIN DOMAIN-CONTAINING PROTEIN 1"/>
    <property type="match status" value="1"/>
</dbReference>
<reference evidence="8" key="1">
    <citation type="journal article" date="2013" name="Genome Biol. Evol.">
        <title>Punctuated emergences of genetic and phenotypic innovations in eumetazoan, bilaterian, euteleostome, and hominidae ancestors.</title>
        <authorList>
            <person name="Wenger Y."/>
            <person name="Galliot B."/>
        </authorList>
    </citation>
    <scope>NUCLEOTIDE SEQUENCE</scope>
    <source>
        <tissue evidence="8">Whole animals</tissue>
    </source>
</reference>
<protein>
    <submittedName>
        <fullName evidence="8">Uncharacterized protein C16orf48</fullName>
    </submittedName>
</protein>
<feature type="domain" description="Enkurin" evidence="7">
    <location>
        <begin position="301"/>
        <end position="393"/>
    </location>
</feature>
<keyword evidence="5" id="KW-0966">Cell projection</keyword>
<evidence type="ECO:0000259" key="7">
    <source>
        <dbReference type="PROSITE" id="PS51665"/>
    </source>
</evidence>
<name>T2M697_HYDVU</name>
<gene>
    <name evidence="8" type="primary">C16orf48</name>
</gene>
<comment type="subcellular location">
    <subcellularLocation>
        <location evidence="1">Cell projection</location>
        <location evidence="1">Cilium</location>
    </subcellularLocation>
    <subcellularLocation>
        <location evidence="2">Cytoplasm</location>
        <location evidence="2">Cytoskeleton</location>
    </subcellularLocation>
</comment>
<evidence type="ECO:0000256" key="1">
    <source>
        <dbReference type="ARBA" id="ARBA00004138"/>
    </source>
</evidence>
<keyword evidence="4" id="KW-0206">Cytoskeleton</keyword>
<feature type="non-terminal residue" evidence="8">
    <location>
        <position position="1"/>
    </location>
</feature>
<dbReference type="InterPro" id="IPR027012">
    <property type="entry name" value="Enkurin_dom"/>
</dbReference>
<sequence>STNRSFSLKILKYIIMIRSGPIPEDFIFSINNNSERPKIFPARRQSPIPHDPGIDPKSDLVRPSSAKVHLKPESLKIARNHQGNELALLFNPLFQIKPIGVRSTHRETKDYGKENFYKIKQIQKANKEKQSESSRSTPVKAVYKYDKYEHIQSKVAEIIQTPPAPRADKVLTKSQSASEFTIDLGNVSPDDCVLHNKQNSLQDTPKKNLKEPFIKATSARDLSHGSQRCNTSSAVARPFSAGAARPSSGVVRNHLLENKKFLKNVNIRRSPSMSALEDLKKKKEKEIQEHKKGVIPKYLDERKKEWQRLEEERIANLPDPSIPAGHTLMPDEQRKSTLQLLKKSQQEYMAEMQALPVSRDTMRVKNKRDNLEMKLQEIDTAIKIFSRPRVFVKDD</sequence>
<evidence type="ECO:0000256" key="2">
    <source>
        <dbReference type="ARBA" id="ARBA00004245"/>
    </source>
</evidence>
<dbReference type="GO" id="GO:0005881">
    <property type="term" value="C:cytoplasmic microtubule"/>
    <property type="evidence" value="ECO:0007669"/>
    <property type="project" value="TreeGrafter"/>
</dbReference>
<accession>T2M697</accession>
<keyword evidence="3" id="KW-0963">Cytoplasm</keyword>
<dbReference type="OrthoDB" id="10264920at2759"/>
<dbReference type="PANTHER" id="PTHR21490">
    <property type="entry name" value="ENKURIN-RELATED"/>
    <property type="match status" value="1"/>
</dbReference>
<dbReference type="InterPro" id="IPR052102">
    <property type="entry name" value="Enkurin_domain-protein"/>
</dbReference>
<proteinExistence type="evidence at transcript level"/>
<dbReference type="AlphaFoldDB" id="T2M697"/>
<dbReference type="PROSITE" id="PS51665">
    <property type="entry name" value="ENKURIN"/>
    <property type="match status" value="1"/>
</dbReference>
<dbReference type="Pfam" id="PF13864">
    <property type="entry name" value="Enkurin"/>
    <property type="match status" value="1"/>
</dbReference>
<organism evidence="8">
    <name type="scientific">Hydra vulgaris</name>
    <name type="common">Hydra</name>
    <name type="synonym">Hydra attenuata</name>
    <dbReference type="NCBI Taxonomy" id="6087"/>
    <lineage>
        <taxon>Eukaryota</taxon>
        <taxon>Metazoa</taxon>
        <taxon>Cnidaria</taxon>
        <taxon>Hydrozoa</taxon>
        <taxon>Hydroidolina</taxon>
        <taxon>Anthoathecata</taxon>
        <taxon>Aplanulata</taxon>
        <taxon>Hydridae</taxon>
        <taxon>Hydra</taxon>
    </lineage>
</organism>
<evidence type="ECO:0000313" key="8">
    <source>
        <dbReference type="EMBL" id="CDG67455.1"/>
    </source>
</evidence>
<evidence type="ECO:0000256" key="6">
    <source>
        <dbReference type="SAM" id="MobiDB-lite"/>
    </source>
</evidence>
<feature type="region of interest" description="Disordered" evidence="6">
    <location>
        <begin position="40"/>
        <end position="61"/>
    </location>
</feature>
<evidence type="ECO:0000256" key="3">
    <source>
        <dbReference type="ARBA" id="ARBA00022490"/>
    </source>
</evidence>
<evidence type="ECO:0000256" key="4">
    <source>
        <dbReference type="ARBA" id="ARBA00023212"/>
    </source>
</evidence>
<dbReference type="GO" id="GO:0005929">
    <property type="term" value="C:cilium"/>
    <property type="evidence" value="ECO:0007669"/>
    <property type="project" value="UniProtKB-SubCell"/>
</dbReference>
<dbReference type="EMBL" id="HAAD01001223">
    <property type="protein sequence ID" value="CDG67455.1"/>
    <property type="molecule type" value="mRNA"/>
</dbReference>
<evidence type="ECO:0000256" key="5">
    <source>
        <dbReference type="ARBA" id="ARBA00023273"/>
    </source>
</evidence>